<sequence>MILPKVFGTFTRRDGQRDRKWFDVGFIRSRLSDARDAPATAEKTCAKGDTSCFAAAQANAMLDFADAIADDIFAIQSTVEYIESFFKEEEGGEGDEGDEGDEGEEDD</sequence>
<keyword evidence="3" id="KW-1185">Reference proteome</keyword>
<protein>
    <submittedName>
        <fullName evidence="2">Uncharacterized protein</fullName>
    </submittedName>
</protein>
<comment type="caution">
    <text evidence="2">The sequence shown here is derived from an EMBL/GenBank/DDBJ whole genome shotgun (WGS) entry which is preliminary data.</text>
</comment>
<evidence type="ECO:0000256" key="1">
    <source>
        <dbReference type="SAM" id="MobiDB-lite"/>
    </source>
</evidence>
<feature type="region of interest" description="Disordered" evidence="1">
    <location>
        <begin position="86"/>
        <end position="107"/>
    </location>
</feature>
<accession>A0A0C2MSH3</accession>
<dbReference type="Proteomes" id="UP000031668">
    <property type="component" value="Unassembled WGS sequence"/>
</dbReference>
<dbReference type="AlphaFoldDB" id="A0A0C2MSH3"/>
<evidence type="ECO:0000313" key="2">
    <source>
        <dbReference type="EMBL" id="KII64627.1"/>
    </source>
</evidence>
<name>A0A0C2MSH3_THEKT</name>
<evidence type="ECO:0000313" key="3">
    <source>
        <dbReference type="Proteomes" id="UP000031668"/>
    </source>
</evidence>
<organism evidence="2 3">
    <name type="scientific">Thelohanellus kitauei</name>
    <name type="common">Myxosporean</name>
    <dbReference type="NCBI Taxonomy" id="669202"/>
    <lineage>
        <taxon>Eukaryota</taxon>
        <taxon>Metazoa</taxon>
        <taxon>Cnidaria</taxon>
        <taxon>Myxozoa</taxon>
        <taxon>Myxosporea</taxon>
        <taxon>Bivalvulida</taxon>
        <taxon>Platysporina</taxon>
        <taxon>Myxobolidae</taxon>
        <taxon>Thelohanellus</taxon>
    </lineage>
</organism>
<reference evidence="2 3" key="1">
    <citation type="journal article" date="2014" name="Genome Biol. Evol.">
        <title>The genome of the myxosporean Thelohanellus kitauei shows adaptations to nutrient acquisition within its fish host.</title>
        <authorList>
            <person name="Yang Y."/>
            <person name="Xiong J."/>
            <person name="Zhou Z."/>
            <person name="Huo F."/>
            <person name="Miao W."/>
            <person name="Ran C."/>
            <person name="Liu Y."/>
            <person name="Zhang J."/>
            <person name="Feng J."/>
            <person name="Wang M."/>
            <person name="Wang M."/>
            <person name="Wang L."/>
            <person name="Yao B."/>
        </authorList>
    </citation>
    <scope>NUCLEOTIDE SEQUENCE [LARGE SCALE GENOMIC DNA]</scope>
    <source>
        <strain evidence="2">Wuqing</strain>
    </source>
</reference>
<gene>
    <name evidence="2" type="ORF">RF11_12729</name>
</gene>
<proteinExistence type="predicted"/>
<dbReference type="EMBL" id="JWZT01004160">
    <property type="protein sequence ID" value="KII64627.1"/>
    <property type="molecule type" value="Genomic_DNA"/>
</dbReference>
<feature type="compositionally biased region" description="Acidic residues" evidence="1">
    <location>
        <begin position="90"/>
        <end position="107"/>
    </location>
</feature>